<organism evidence="2 3">
    <name type="scientific">Laccaria amethystina LaAM-08-1</name>
    <dbReference type="NCBI Taxonomy" id="1095629"/>
    <lineage>
        <taxon>Eukaryota</taxon>
        <taxon>Fungi</taxon>
        <taxon>Dikarya</taxon>
        <taxon>Basidiomycota</taxon>
        <taxon>Agaricomycotina</taxon>
        <taxon>Agaricomycetes</taxon>
        <taxon>Agaricomycetidae</taxon>
        <taxon>Agaricales</taxon>
        <taxon>Agaricineae</taxon>
        <taxon>Hydnangiaceae</taxon>
        <taxon>Laccaria</taxon>
    </lineage>
</organism>
<reference evidence="3" key="2">
    <citation type="submission" date="2015-01" db="EMBL/GenBank/DDBJ databases">
        <title>Evolutionary Origins and Diversification of the Mycorrhizal Mutualists.</title>
        <authorList>
            <consortium name="DOE Joint Genome Institute"/>
            <consortium name="Mycorrhizal Genomics Consortium"/>
            <person name="Kohler A."/>
            <person name="Kuo A."/>
            <person name="Nagy L.G."/>
            <person name="Floudas D."/>
            <person name="Copeland A."/>
            <person name="Barry K.W."/>
            <person name="Cichocki N."/>
            <person name="Veneault-Fourrey C."/>
            <person name="LaButti K."/>
            <person name="Lindquist E.A."/>
            <person name="Lipzen A."/>
            <person name="Lundell T."/>
            <person name="Morin E."/>
            <person name="Murat C."/>
            <person name="Riley R."/>
            <person name="Ohm R."/>
            <person name="Sun H."/>
            <person name="Tunlid A."/>
            <person name="Henrissat B."/>
            <person name="Grigoriev I.V."/>
            <person name="Hibbett D.S."/>
            <person name="Martin F."/>
        </authorList>
    </citation>
    <scope>NUCLEOTIDE SEQUENCE [LARGE SCALE GENOMIC DNA]</scope>
    <source>
        <strain evidence="3">LaAM-08-1</strain>
    </source>
</reference>
<feature type="compositionally biased region" description="Polar residues" evidence="1">
    <location>
        <begin position="256"/>
        <end position="276"/>
    </location>
</feature>
<keyword evidence="3" id="KW-1185">Reference proteome</keyword>
<evidence type="ECO:0000256" key="1">
    <source>
        <dbReference type="SAM" id="MobiDB-lite"/>
    </source>
</evidence>
<protein>
    <submittedName>
        <fullName evidence="2">Uncharacterized protein</fullName>
    </submittedName>
</protein>
<sequence>MLAAVEASPCDPSTALLVVDVLKGLSRLENYVDSQMVEVRMSRSLIMFSAWNLFHWAHSIVQNSMRQKVINCWVDQLVSKVFEAITDVAMGQLEVTFSSADYLANIDPPNEYLYRVNRYRLSWAPEDQALETYSVATAIVRQWMGLPEDAIYLARYTFLNTFLDMPHSPNALLYLDAVWEVYKNPPMRLLRGIRKSGTNPQQQFEEFKNHVQRHPISDQTSQICQYLSHLYTRAEVWYKVCTSHSTPQLPQRSAISLPQSTHSTSVPDSQAVTQAPPSADKDEKRQVFYEYLCKLLPFIETPDQEYPSGSKMARVAAQLDYYLPFLVS</sequence>
<dbReference type="AlphaFoldDB" id="A0A0C9X178"/>
<dbReference type="EMBL" id="KN839023">
    <property type="protein sequence ID" value="KIJ91331.1"/>
    <property type="molecule type" value="Genomic_DNA"/>
</dbReference>
<reference evidence="2 3" key="1">
    <citation type="submission" date="2014-04" db="EMBL/GenBank/DDBJ databases">
        <authorList>
            <consortium name="DOE Joint Genome Institute"/>
            <person name="Kuo A."/>
            <person name="Kohler A."/>
            <person name="Nagy L.G."/>
            <person name="Floudas D."/>
            <person name="Copeland A."/>
            <person name="Barry K.W."/>
            <person name="Cichocki N."/>
            <person name="Veneault-Fourrey C."/>
            <person name="LaButti K."/>
            <person name="Lindquist E.A."/>
            <person name="Lipzen A."/>
            <person name="Lundell T."/>
            <person name="Morin E."/>
            <person name="Murat C."/>
            <person name="Sun H."/>
            <person name="Tunlid A."/>
            <person name="Henrissat B."/>
            <person name="Grigoriev I.V."/>
            <person name="Hibbett D.S."/>
            <person name="Martin F."/>
            <person name="Nordberg H.P."/>
            <person name="Cantor M.N."/>
            <person name="Hua S.X."/>
        </authorList>
    </citation>
    <scope>NUCLEOTIDE SEQUENCE [LARGE SCALE GENOMIC DNA]</scope>
    <source>
        <strain evidence="2 3">LaAM-08-1</strain>
    </source>
</reference>
<dbReference type="Proteomes" id="UP000054477">
    <property type="component" value="Unassembled WGS sequence"/>
</dbReference>
<evidence type="ECO:0000313" key="2">
    <source>
        <dbReference type="EMBL" id="KIJ91331.1"/>
    </source>
</evidence>
<accession>A0A0C9X178</accession>
<dbReference type="HOGENOM" id="CLU_847491_0_0_1"/>
<feature type="region of interest" description="Disordered" evidence="1">
    <location>
        <begin position="256"/>
        <end position="281"/>
    </location>
</feature>
<name>A0A0C9X178_9AGAR</name>
<gene>
    <name evidence="2" type="ORF">K443DRAFT_14491</name>
</gene>
<evidence type="ECO:0000313" key="3">
    <source>
        <dbReference type="Proteomes" id="UP000054477"/>
    </source>
</evidence>
<proteinExistence type="predicted"/>